<dbReference type="Pfam" id="PF01261">
    <property type="entry name" value="AP_endonuc_2"/>
    <property type="match status" value="1"/>
</dbReference>
<dbReference type="RefSeq" id="WP_101466983.1">
    <property type="nucleotide sequence ID" value="NZ_PJMW01000002.1"/>
</dbReference>
<evidence type="ECO:0000313" key="2">
    <source>
        <dbReference type="EMBL" id="PKV81210.1"/>
    </source>
</evidence>
<evidence type="ECO:0000259" key="1">
    <source>
        <dbReference type="Pfam" id="PF01261"/>
    </source>
</evidence>
<organism evidence="2 3">
    <name type="scientific">Nocardia fluminea</name>
    <dbReference type="NCBI Taxonomy" id="134984"/>
    <lineage>
        <taxon>Bacteria</taxon>
        <taxon>Bacillati</taxon>
        <taxon>Actinomycetota</taxon>
        <taxon>Actinomycetes</taxon>
        <taxon>Mycobacteriales</taxon>
        <taxon>Nocardiaceae</taxon>
        <taxon>Nocardia</taxon>
    </lineage>
</organism>
<dbReference type="Proteomes" id="UP000233766">
    <property type="component" value="Unassembled WGS sequence"/>
</dbReference>
<comment type="caution">
    <text evidence="2">The sequence shown here is derived from an EMBL/GenBank/DDBJ whole genome shotgun (WGS) entry which is preliminary data.</text>
</comment>
<dbReference type="SUPFAM" id="SSF51658">
    <property type="entry name" value="Xylose isomerase-like"/>
    <property type="match status" value="1"/>
</dbReference>
<keyword evidence="3" id="KW-1185">Reference proteome</keyword>
<dbReference type="InterPro" id="IPR050312">
    <property type="entry name" value="IolE/XylAMocC-like"/>
</dbReference>
<feature type="domain" description="Xylose isomerase-like TIM barrel" evidence="1">
    <location>
        <begin position="48"/>
        <end position="317"/>
    </location>
</feature>
<evidence type="ECO:0000313" key="3">
    <source>
        <dbReference type="Proteomes" id="UP000233766"/>
    </source>
</evidence>
<dbReference type="GO" id="GO:0016853">
    <property type="term" value="F:isomerase activity"/>
    <property type="evidence" value="ECO:0007669"/>
    <property type="project" value="UniProtKB-KW"/>
</dbReference>
<name>A0A2N3VHX1_9NOCA</name>
<dbReference type="AlphaFoldDB" id="A0A2N3VHX1"/>
<dbReference type="PANTHER" id="PTHR12110">
    <property type="entry name" value="HYDROXYPYRUVATE ISOMERASE"/>
    <property type="match status" value="1"/>
</dbReference>
<sequence length="328" mass="35222">MSHQVFAHTPPNGSTDGGAIPNKIGLTVNPWSGKQLLRSDFEEMREFLDEAATAGFGYAELGGCGLGVVIGGRVQRSRLAALRDALADCRLRLTLHSSWHSSGRTGNLLDTGTASAQQLGLLADLEVAAAIGAEVLVYHAGVLPSLYSDGAALTAGMATERTMLRDLADESGARGVTIAIENRAPGPAVLTRRSYGMRLDMVAEQVQQIDHPAVTMCLDVGHAYLSAGYLDYDYLAAIREVAPVVGHIHLHDNFGRMARQPDASPYELELLGEGDLHLPPGWGTIPLAEVLANSFPRDPAIIIEMRHARHYAEALDTTLRMLDVRARS</sequence>
<keyword evidence="2" id="KW-0413">Isomerase</keyword>
<dbReference type="InterPro" id="IPR013022">
    <property type="entry name" value="Xyl_isomerase-like_TIM-brl"/>
</dbReference>
<dbReference type="InterPro" id="IPR036237">
    <property type="entry name" value="Xyl_isomerase-like_sf"/>
</dbReference>
<protein>
    <submittedName>
        <fullName evidence="2">Sugar phosphate isomerase/epimerase</fullName>
    </submittedName>
</protein>
<dbReference type="EMBL" id="PJMW01000002">
    <property type="protein sequence ID" value="PKV81210.1"/>
    <property type="molecule type" value="Genomic_DNA"/>
</dbReference>
<gene>
    <name evidence="2" type="ORF">ATK86_5673</name>
</gene>
<dbReference type="Gene3D" id="3.20.20.150">
    <property type="entry name" value="Divalent-metal-dependent TIM barrel enzymes"/>
    <property type="match status" value="1"/>
</dbReference>
<reference evidence="2 3" key="1">
    <citation type="submission" date="2017-12" db="EMBL/GenBank/DDBJ databases">
        <title>Sequencing the genomes of 1000 Actinobacteria strains.</title>
        <authorList>
            <person name="Klenk H.-P."/>
        </authorList>
    </citation>
    <scope>NUCLEOTIDE SEQUENCE [LARGE SCALE GENOMIC DNA]</scope>
    <source>
        <strain evidence="2 3">DSM 44489</strain>
    </source>
</reference>
<proteinExistence type="predicted"/>
<accession>A0A2N3VHX1</accession>
<dbReference type="OrthoDB" id="104997at2"/>